<organism evidence="3 4">
    <name type="scientific">Penicillium malachiteum</name>
    <dbReference type="NCBI Taxonomy" id="1324776"/>
    <lineage>
        <taxon>Eukaryota</taxon>
        <taxon>Fungi</taxon>
        <taxon>Dikarya</taxon>
        <taxon>Ascomycota</taxon>
        <taxon>Pezizomycotina</taxon>
        <taxon>Eurotiomycetes</taxon>
        <taxon>Eurotiomycetidae</taxon>
        <taxon>Eurotiales</taxon>
        <taxon>Aspergillaceae</taxon>
        <taxon>Penicillium</taxon>
    </lineage>
</organism>
<reference evidence="3" key="2">
    <citation type="submission" date="2023-01" db="EMBL/GenBank/DDBJ databases">
        <authorList>
            <person name="Petersen C."/>
        </authorList>
    </citation>
    <scope>NUCLEOTIDE SEQUENCE</scope>
    <source>
        <strain evidence="3">IBT 17514</strain>
    </source>
</reference>
<dbReference type="Gene3D" id="3.90.1300.10">
    <property type="entry name" value="Amidase signature (AS) domain"/>
    <property type="match status" value="1"/>
</dbReference>
<evidence type="ECO:0000313" key="3">
    <source>
        <dbReference type="EMBL" id="KAJ5734299.1"/>
    </source>
</evidence>
<dbReference type="SUPFAM" id="SSF75304">
    <property type="entry name" value="Amidase signature (AS) enzymes"/>
    <property type="match status" value="1"/>
</dbReference>
<dbReference type="PANTHER" id="PTHR42678:SF34">
    <property type="entry name" value="OS04G0183300 PROTEIN"/>
    <property type="match status" value="1"/>
</dbReference>
<gene>
    <name evidence="3" type="ORF">N7493_003085</name>
</gene>
<evidence type="ECO:0000313" key="4">
    <source>
        <dbReference type="Proteomes" id="UP001215712"/>
    </source>
</evidence>
<protein>
    <recommendedName>
        <fullName evidence="2">Amidase domain-containing protein</fullName>
    </recommendedName>
</protein>
<proteinExistence type="predicted"/>
<evidence type="ECO:0000256" key="1">
    <source>
        <dbReference type="SAM" id="MobiDB-lite"/>
    </source>
</evidence>
<dbReference type="InterPro" id="IPR036928">
    <property type="entry name" value="AS_sf"/>
</dbReference>
<sequence>MNPEPAFDVLTTNCVELQKLLTAGTITSVGIVEAFLTQIEHHNVNGLKLNAMITTTPKDLLLSIAKQRDWERQQGNIRGPLHGIPITVKDNIMTGPEFGMPTTVGSAALRSAVARKNAPIVDMLTAAGAIVIGKANLSEMAGWKDAGLTTGWSAVGGQTQSPYIVGGVKPDERPLGHTTPGGSSSGSAHGVAAGFAPLALATESDGSIVQPANRAALYGLKATVGLIPTEGTSPWSSFTDSIGGMARTPADIAILMSILTKVDFSSSLTESWEGQRVGFVDPQFWNFAYFNCEPEPILIHQQIRALEDARDAIHFNGGVVKQPVPLPTMYELIERLNTTLDQLWSEFVPQL</sequence>
<dbReference type="Proteomes" id="UP001215712">
    <property type="component" value="Unassembled WGS sequence"/>
</dbReference>
<dbReference type="InterPro" id="IPR023631">
    <property type="entry name" value="Amidase_dom"/>
</dbReference>
<name>A0AAD6HT52_9EURO</name>
<dbReference type="PANTHER" id="PTHR42678">
    <property type="entry name" value="AMIDASE"/>
    <property type="match status" value="1"/>
</dbReference>
<dbReference type="Pfam" id="PF01425">
    <property type="entry name" value="Amidase"/>
    <property type="match status" value="1"/>
</dbReference>
<dbReference type="AlphaFoldDB" id="A0AAD6HT52"/>
<accession>A0AAD6HT52</accession>
<evidence type="ECO:0000259" key="2">
    <source>
        <dbReference type="Pfam" id="PF01425"/>
    </source>
</evidence>
<dbReference type="EMBL" id="JAQJAN010000003">
    <property type="protein sequence ID" value="KAJ5734299.1"/>
    <property type="molecule type" value="Genomic_DNA"/>
</dbReference>
<reference evidence="3" key="1">
    <citation type="journal article" date="2023" name="IMA Fungus">
        <title>Comparative genomic study of the Penicillium genus elucidates a diverse pangenome and 15 lateral gene transfer events.</title>
        <authorList>
            <person name="Petersen C."/>
            <person name="Sorensen T."/>
            <person name="Nielsen M.R."/>
            <person name="Sondergaard T.E."/>
            <person name="Sorensen J.L."/>
            <person name="Fitzpatrick D.A."/>
            <person name="Frisvad J.C."/>
            <person name="Nielsen K.L."/>
        </authorList>
    </citation>
    <scope>NUCLEOTIDE SEQUENCE</scope>
    <source>
        <strain evidence="3">IBT 17514</strain>
    </source>
</reference>
<comment type="caution">
    <text evidence="3">The sequence shown here is derived from an EMBL/GenBank/DDBJ whole genome shotgun (WGS) entry which is preliminary data.</text>
</comment>
<keyword evidence="4" id="KW-1185">Reference proteome</keyword>
<feature type="region of interest" description="Disordered" evidence="1">
    <location>
        <begin position="169"/>
        <end position="188"/>
    </location>
</feature>
<feature type="domain" description="Amidase" evidence="2">
    <location>
        <begin position="31"/>
        <end position="263"/>
    </location>
</feature>